<dbReference type="InterPro" id="IPR031926">
    <property type="entry name" value="TMEM135_N"/>
</dbReference>
<evidence type="ECO:0000256" key="1">
    <source>
        <dbReference type="SAM" id="MobiDB-lite"/>
    </source>
</evidence>
<protein>
    <recommendedName>
        <fullName evidence="2">Transmembrane protein 135 N-terminal domain-containing protein</fullName>
    </recommendedName>
</protein>
<organism evidence="3 4">
    <name type="scientific">Deinandra increscens subsp. villosa</name>
    <dbReference type="NCBI Taxonomy" id="3103831"/>
    <lineage>
        <taxon>Eukaryota</taxon>
        <taxon>Viridiplantae</taxon>
        <taxon>Streptophyta</taxon>
        <taxon>Embryophyta</taxon>
        <taxon>Tracheophyta</taxon>
        <taxon>Spermatophyta</taxon>
        <taxon>Magnoliopsida</taxon>
        <taxon>eudicotyledons</taxon>
        <taxon>Gunneridae</taxon>
        <taxon>Pentapetalae</taxon>
        <taxon>asterids</taxon>
        <taxon>campanulids</taxon>
        <taxon>Asterales</taxon>
        <taxon>Asteraceae</taxon>
        <taxon>Asteroideae</taxon>
        <taxon>Heliantheae alliance</taxon>
        <taxon>Madieae</taxon>
        <taxon>Madiinae</taxon>
        <taxon>Deinandra</taxon>
    </lineage>
</organism>
<name>A0AAP0DG33_9ASTR</name>
<feature type="region of interest" description="Disordered" evidence="1">
    <location>
        <begin position="532"/>
        <end position="560"/>
    </location>
</feature>
<dbReference type="EMBL" id="JBCNJP010000012">
    <property type="protein sequence ID" value="KAK9070449.1"/>
    <property type="molecule type" value="Genomic_DNA"/>
</dbReference>
<evidence type="ECO:0000259" key="2">
    <source>
        <dbReference type="Pfam" id="PF15982"/>
    </source>
</evidence>
<gene>
    <name evidence="3" type="ORF">SSX86_010851</name>
</gene>
<dbReference type="AlphaFoldDB" id="A0AAP0DG33"/>
<dbReference type="Proteomes" id="UP001408789">
    <property type="component" value="Unassembled WGS sequence"/>
</dbReference>
<dbReference type="PANTHER" id="PTHR12459:SF6">
    <property type="entry name" value="GB|AAD46013.1"/>
    <property type="match status" value="1"/>
</dbReference>
<feature type="domain" description="Transmembrane protein 135 N-terminal" evidence="2">
    <location>
        <begin position="332"/>
        <end position="460"/>
    </location>
</feature>
<evidence type="ECO:0000313" key="4">
    <source>
        <dbReference type="Proteomes" id="UP001408789"/>
    </source>
</evidence>
<keyword evidence="4" id="KW-1185">Reference proteome</keyword>
<reference evidence="3 4" key="1">
    <citation type="submission" date="2024-04" db="EMBL/GenBank/DDBJ databases">
        <title>The reference genome of an endangered Asteraceae, Deinandra increscens subsp. villosa, native to the Central Coast of California.</title>
        <authorList>
            <person name="Guilliams M."/>
            <person name="Hasenstab-Lehman K."/>
            <person name="Meyer R."/>
            <person name="Mcevoy S."/>
        </authorList>
    </citation>
    <scope>NUCLEOTIDE SEQUENCE [LARGE SCALE GENOMIC DNA]</scope>
    <source>
        <tissue evidence="3">Leaf</tissue>
    </source>
</reference>
<comment type="caution">
    <text evidence="3">The sequence shown here is derived from an EMBL/GenBank/DDBJ whole genome shotgun (WGS) entry which is preliminary data.</text>
</comment>
<feature type="region of interest" description="Disordered" evidence="1">
    <location>
        <begin position="33"/>
        <end position="56"/>
    </location>
</feature>
<dbReference type="Pfam" id="PF15982">
    <property type="entry name" value="TMEM135_C_rich"/>
    <property type="match status" value="1"/>
</dbReference>
<dbReference type="PANTHER" id="PTHR12459">
    <property type="entry name" value="TRANSMEMBRANE PROTEIN 135-RELATED"/>
    <property type="match status" value="1"/>
</dbReference>
<accession>A0AAP0DG33</accession>
<evidence type="ECO:0000313" key="3">
    <source>
        <dbReference type="EMBL" id="KAK9070449.1"/>
    </source>
</evidence>
<sequence length="560" mass="62425">MPPPLSFFSILAIKYIPISLYLSADAETLTSKMPSLSESNSSPPPPSSDAFDGAAAAERRLREAEDRLREAIEELQRRQRRAKMLHPPCDHADDSCIANAIGNLCQSFLLSYGVRVGIGILLRAFKLARRKSYSSLLDLKLRHVQQLVSEKDLIVREEACRVGLLFGGFTGSYHALRCFLRKWRKKETPFNVILAGSIASLSILALDDSNQRRTLALYLLARLAQCGYNSAKSKNKFHLWGSSWRHGDSLLFALSCAQVMYAFVMRPESLPKSYQDFIQKTGPVAKPAYKAVRECCRGSPVDVASLSSYLSTVKGADFVSLQEFPSIMPCSVIHPGTKSCLAQNAYATSNTFKKTFPLYFSLTFVPSVVLRLQKFMDAPFRTSWLAVTGAVRSTAFLSCFVGIFQGAICLHRKVASQDHKLVYWFAGGFAALSVLLEKKGRRGELGLYVLPRAGESLWYILVNRRVLPDIKNAEVALFCACMGGMMYYLEHEPDTMSPFLRSLIRRFLASRISNPGPPSNRNPSYNHLQTLDAIKKPNLPNQEPESQSSENYDLESVPGL</sequence>
<feature type="compositionally biased region" description="Polar residues" evidence="1">
    <location>
        <begin position="539"/>
        <end position="551"/>
    </location>
</feature>
<proteinExistence type="predicted"/>
<dbReference type="InterPro" id="IPR026749">
    <property type="entry name" value="Tmem135"/>
</dbReference>